<evidence type="ECO:0008006" key="3">
    <source>
        <dbReference type="Google" id="ProtNLM"/>
    </source>
</evidence>
<accession>A0A2I0U191</accession>
<evidence type="ECO:0000313" key="2">
    <source>
        <dbReference type="Proteomes" id="UP000233556"/>
    </source>
</evidence>
<organism evidence="1 2">
    <name type="scientific">Limosa lapponica baueri</name>
    <dbReference type="NCBI Taxonomy" id="1758121"/>
    <lineage>
        <taxon>Eukaryota</taxon>
        <taxon>Metazoa</taxon>
        <taxon>Chordata</taxon>
        <taxon>Craniata</taxon>
        <taxon>Vertebrata</taxon>
        <taxon>Euteleostomi</taxon>
        <taxon>Archelosauria</taxon>
        <taxon>Archosauria</taxon>
        <taxon>Dinosauria</taxon>
        <taxon>Saurischia</taxon>
        <taxon>Theropoda</taxon>
        <taxon>Coelurosauria</taxon>
        <taxon>Aves</taxon>
        <taxon>Neognathae</taxon>
        <taxon>Neoaves</taxon>
        <taxon>Charadriiformes</taxon>
        <taxon>Scolopacidae</taxon>
        <taxon>Limosa</taxon>
    </lineage>
</organism>
<gene>
    <name evidence="1" type="ORF">llap_9904</name>
</gene>
<dbReference type="EMBL" id="KZ506409">
    <property type="protein sequence ID" value="PKU39792.1"/>
    <property type="molecule type" value="Genomic_DNA"/>
</dbReference>
<keyword evidence="2" id="KW-1185">Reference proteome</keyword>
<proteinExistence type="predicted"/>
<evidence type="ECO:0000313" key="1">
    <source>
        <dbReference type="EMBL" id="PKU39792.1"/>
    </source>
</evidence>
<dbReference type="Proteomes" id="UP000233556">
    <property type="component" value="Unassembled WGS sequence"/>
</dbReference>
<protein>
    <recommendedName>
        <fullName evidence="3">Rna-directed dna polymerase from mobile element jockey-like</fullName>
    </recommendedName>
</protein>
<reference evidence="2" key="2">
    <citation type="submission" date="2017-12" db="EMBL/GenBank/DDBJ databases">
        <title>Genome sequence of the Bar-tailed Godwit (Limosa lapponica baueri).</title>
        <authorList>
            <person name="Lima N.C.B."/>
            <person name="Parody-Merino A.M."/>
            <person name="Battley P.F."/>
            <person name="Fidler A.E."/>
            <person name="Prosdocimi F."/>
        </authorList>
    </citation>
    <scope>NUCLEOTIDE SEQUENCE [LARGE SCALE GENOMIC DNA]</scope>
</reference>
<sequence>MDLMGGLFSGGGIGWMVASRESWSMAQYADGHQRQVVSLVGPYWDQYCLLTVGSSAPSATNTKLSGAVDMPEGQDAIQRDLDKLEKWAHVDFIMLSKAKCNALHLGQCNPC</sequence>
<dbReference type="AlphaFoldDB" id="A0A2I0U191"/>
<name>A0A2I0U191_LIMLA</name>
<reference evidence="2" key="1">
    <citation type="submission" date="2017-11" db="EMBL/GenBank/DDBJ databases">
        <authorList>
            <person name="Lima N.C."/>
            <person name="Parody-Merino A.M."/>
            <person name="Battley P.F."/>
            <person name="Fidler A.E."/>
            <person name="Prosdocimi F."/>
        </authorList>
    </citation>
    <scope>NUCLEOTIDE SEQUENCE [LARGE SCALE GENOMIC DNA]</scope>
</reference>
<dbReference type="OrthoDB" id="416454at2759"/>